<dbReference type="AlphaFoldDB" id="A0A914W6C0"/>
<accession>A0A914W6C0</accession>
<evidence type="ECO:0000313" key="1">
    <source>
        <dbReference type="Proteomes" id="UP000887566"/>
    </source>
</evidence>
<organism evidence="1 2">
    <name type="scientific">Plectus sambesii</name>
    <dbReference type="NCBI Taxonomy" id="2011161"/>
    <lineage>
        <taxon>Eukaryota</taxon>
        <taxon>Metazoa</taxon>
        <taxon>Ecdysozoa</taxon>
        <taxon>Nematoda</taxon>
        <taxon>Chromadorea</taxon>
        <taxon>Plectida</taxon>
        <taxon>Plectina</taxon>
        <taxon>Plectoidea</taxon>
        <taxon>Plectidae</taxon>
        <taxon>Plectus</taxon>
    </lineage>
</organism>
<keyword evidence="1" id="KW-1185">Reference proteome</keyword>
<proteinExistence type="predicted"/>
<sequence length="183" mass="19295">MTEASSFTSCAAAVAARVDGGRSLQTARKSAPDSRAIAAAIRSVSADDSNAAPLKKGRLLKCPPAFDGRLLCSNGSIPGPIDLSSTAGKERFLRKPNFLSSLSSLLLSLTWYATFACGVVQGRVRVLFSSSASLSKPKRRMLMGRFLPIRVDLDGARDCRLLFGVTVATTQAYPAPTSLPVAC</sequence>
<reference evidence="2" key="1">
    <citation type="submission" date="2022-11" db="UniProtKB">
        <authorList>
            <consortium name="WormBaseParasite"/>
        </authorList>
    </citation>
    <scope>IDENTIFICATION</scope>
</reference>
<name>A0A914W6C0_9BILA</name>
<evidence type="ECO:0000313" key="2">
    <source>
        <dbReference type="WBParaSite" id="PSAMB.scaffold3150size19460.g20612.t1"/>
    </source>
</evidence>
<dbReference type="WBParaSite" id="PSAMB.scaffold3150size19460.g20612.t1">
    <property type="protein sequence ID" value="PSAMB.scaffold3150size19460.g20612.t1"/>
    <property type="gene ID" value="PSAMB.scaffold3150size19460.g20612"/>
</dbReference>
<dbReference type="Proteomes" id="UP000887566">
    <property type="component" value="Unplaced"/>
</dbReference>
<protein>
    <submittedName>
        <fullName evidence="2">Uncharacterized protein</fullName>
    </submittedName>
</protein>